<keyword evidence="3" id="KW-1185">Reference proteome</keyword>
<feature type="transmembrane region" description="Helical" evidence="1">
    <location>
        <begin position="339"/>
        <end position="361"/>
    </location>
</feature>
<keyword evidence="1" id="KW-0812">Transmembrane</keyword>
<keyword evidence="1" id="KW-1133">Transmembrane helix</keyword>
<dbReference type="EMBL" id="CP046875">
    <property type="protein sequence ID" value="QGZ27453.1"/>
    <property type="molecule type" value="Genomic_DNA"/>
</dbReference>
<feature type="transmembrane region" description="Helical" evidence="1">
    <location>
        <begin position="87"/>
        <end position="107"/>
    </location>
</feature>
<feature type="transmembrane region" description="Helical" evidence="1">
    <location>
        <begin position="20"/>
        <end position="38"/>
    </location>
</feature>
<evidence type="ECO:0000313" key="3">
    <source>
        <dbReference type="Proteomes" id="UP000433223"/>
    </source>
</evidence>
<name>A0AAE6UYL9_9STRE</name>
<sequence length="428" mass="49402">MYTSSDSSYIRPFSQKIGTIYYFFMSALFIVRSIPYFSNAGDQTWFASEATKYNYNYVQFGIDRYFTWSSRLLIESATMFFSVHQKLFVIVLFFMLFAFWKCLENILMSISYNHHIISLLIPMLFFIVFTGNLFSGAGIIPNMVNYFFPMAFFVFALFIISRFDGKVKIIFIPLLILSSLQEQFSLLTFIIFLVLTINYFVTQKSINISYLISIIISFIGLVSVKLSPGNKNRIIAETQAHYPNFNEISIFNKLYSGFFETNRLLFLNNTELNFILLFILIILIALLLKKDYLFSLLILSILYCIFLNKIGVDTPFATIQKVLDENQEIFLFSKTYLLALYPTILFTVILVIVGCSIVRIFKNKRLGLFAMLLVGAGYLARLAVSFSPTIYVSGIRTFTPLIFTSFIVMLLIINEILIICSSREKVQI</sequence>
<reference evidence="2 3" key="1">
    <citation type="submission" date="2019-12" db="EMBL/GenBank/DDBJ databases">
        <title>Complete genome sequence of Streptococcus lutetiensis CNU 77-61 isolated from Capra aegagrus hircus.</title>
        <authorList>
            <person name="Park S.Y."/>
            <person name="Kim J.H."/>
            <person name="Seo S.W."/>
        </authorList>
    </citation>
    <scope>NUCLEOTIDE SEQUENCE [LARGE SCALE GENOMIC DNA]</scope>
    <source>
        <strain evidence="2 3">CNU_77-61</strain>
    </source>
</reference>
<accession>A0AAE6UYL9</accession>
<feature type="transmembrane region" description="Helical" evidence="1">
    <location>
        <begin position="146"/>
        <end position="163"/>
    </location>
</feature>
<protein>
    <submittedName>
        <fullName evidence="2">Beta-carotene 15,15'-monooxygenase</fullName>
    </submittedName>
</protein>
<keyword evidence="1" id="KW-0472">Membrane</keyword>
<feature type="transmembrane region" description="Helical" evidence="1">
    <location>
        <begin position="368"/>
        <end position="392"/>
    </location>
</feature>
<dbReference type="AlphaFoldDB" id="A0AAE6UYL9"/>
<proteinExistence type="predicted"/>
<feature type="transmembrane region" description="Helical" evidence="1">
    <location>
        <begin position="398"/>
        <end position="420"/>
    </location>
</feature>
<dbReference type="Proteomes" id="UP000433223">
    <property type="component" value="Chromosome"/>
</dbReference>
<feature type="transmembrane region" description="Helical" evidence="1">
    <location>
        <begin position="272"/>
        <end position="288"/>
    </location>
</feature>
<dbReference type="RefSeq" id="WP_158914107.1">
    <property type="nucleotide sequence ID" value="NZ_CP046875.1"/>
</dbReference>
<gene>
    <name evidence="2" type="ORF">GP482_04570</name>
</gene>
<evidence type="ECO:0000256" key="1">
    <source>
        <dbReference type="SAM" id="Phobius"/>
    </source>
</evidence>
<evidence type="ECO:0000313" key="2">
    <source>
        <dbReference type="EMBL" id="QGZ27453.1"/>
    </source>
</evidence>
<organism evidence="2 3">
    <name type="scientific">Streptococcus ruminicola</name>
    <dbReference type="NCBI Taxonomy" id="2686210"/>
    <lineage>
        <taxon>Bacteria</taxon>
        <taxon>Bacillati</taxon>
        <taxon>Bacillota</taxon>
        <taxon>Bacilli</taxon>
        <taxon>Lactobacillales</taxon>
        <taxon>Streptococcaceae</taxon>
        <taxon>Streptococcus</taxon>
    </lineage>
</organism>
<feature type="transmembrane region" description="Helical" evidence="1">
    <location>
        <begin position="184"/>
        <end position="201"/>
    </location>
</feature>
<feature type="transmembrane region" description="Helical" evidence="1">
    <location>
        <begin position="119"/>
        <end position="140"/>
    </location>
</feature>
<feature type="transmembrane region" description="Helical" evidence="1">
    <location>
        <begin position="207"/>
        <end position="224"/>
    </location>
</feature>